<dbReference type="EMBL" id="JAQOSP010000060">
    <property type="protein sequence ID" value="MDJ1169458.1"/>
    <property type="molecule type" value="Genomic_DNA"/>
</dbReference>
<protein>
    <submittedName>
        <fullName evidence="2">MBL fold metallo-hydrolase</fullName>
    </submittedName>
</protein>
<dbReference type="Proteomes" id="UP001235303">
    <property type="component" value="Unassembled WGS sequence"/>
</dbReference>
<dbReference type="SUPFAM" id="SSF56281">
    <property type="entry name" value="Metallo-hydrolase/oxidoreductase"/>
    <property type="match status" value="1"/>
</dbReference>
<reference evidence="2 3" key="1">
    <citation type="submission" date="2023-01" db="EMBL/GenBank/DDBJ databases">
        <title>Novel diversity within Roseofilum (Cyanobacteria; Desertifilaceae) from marine benthic mats with descriptions of four novel species.</title>
        <authorList>
            <person name="Wang Y."/>
            <person name="Berthold D.E."/>
            <person name="Hu J."/>
            <person name="Lefler F.W."/>
            <person name="Laughinghouse H.D. IV."/>
        </authorList>
    </citation>
    <scope>NUCLEOTIDE SEQUENCE [LARGE SCALE GENOMIC DNA]</scope>
    <source>
        <strain evidence="2 3">BLCC-M154</strain>
    </source>
</reference>
<feature type="chain" id="PRO_5046863115" evidence="1">
    <location>
        <begin position="25"/>
        <end position="256"/>
    </location>
</feature>
<sequence length="256" mass="27748">MKRRNFISMTGAMAIATIVSSAYSAPIQAQTPSGLTIQSLGHTCFRFMGGGHQILVNPFRPIGCTAKYPAPNVEADLVLISSQLLDEGYVEDLPGQPRLLFEPGDYQLDDGLQVRGIAAERLEKRPGSRFPSNVAWVWRQAGIKILHLGGMASPITVEQKILIGRPDVVLIPVGGGPKAYDPQEAKAALDMLNPKIVIPTHYQTQHSDPQACELQSVDEFLALMNGTPIQRITGDRLTLQANGLQGESSQIKVLSL</sequence>
<evidence type="ECO:0000313" key="2">
    <source>
        <dbReference type="EMBL" id="MDJ1169458.1"/>
    </source>
</evidence>
<proteinExistence type="predicted"/>
<organism evidence="2 3">
    <name type="scientific">Roseofilum acuticapitatum BLCC-M154</name>
    <dbReference type="NCBI Taxonomy" id="3022444"/>
    <lineage>
        <taxon>Bacteria</taxon>
        <taxon>Bacillati</taxon>
        <taxon>Cyanobacteriota</taxon>
        <taxon>Cyanophyceae</taxon>
        <taxon>Desertifilales</taxon>
        <taxon>Desertifilaceae</taxon>
        <taxon>Roseofilum</taxon>
        <taxon>Roseofilum acuticapitatum</taxon>
    </lineage>
</organism>
<feature type="signal peptide" evidence="1">
    <location>
        <begin position="1"/>
        <end position="24"/>
    </location>
</feature>
<keyword evidence="1" id="KW-0732">Signal</keyword>
<accession>A0ABT7ARC4</accession>
<dbReference type="InterPro" id="IPR036866">
    <property type="entry name" value="RibonucZ/Hydroxyglut_hydro"/>
</dbReference>
<keyword evidence="3" id="KW-1185">Reference proteome</keyword>
<name>A0ABT7ARC4_9CYAN</name>
<comment type="caution">
    <text evidence="2">The sequence shown here is derived from an EMBL/GenBank/DDBJ whole genome shotgun (WGS) entry which is preliminary data.</text>
</comment>
<dbReference type="Gene3D" id="3.60.15.10">
    <property type="entry name" value="Ribonuclease Z/Hydroxyacylglutathione hydrolase-like"/>
    <property type="match status" value="1"/>
</dbReference>
<dbReference type="PANTHER" id="PTHR39189">
    <property type="entry name" value="UPF0173 METAL-DEPENDENT HYDROLASE YTKL"/>
    <property type="match status" value="1"/>
</dbReference>
<dbReference type="RefSeq" id="WP_283753215.1">
    <property type="nucleotide sequence ID" value="NZ_JAQOSP010000060.1"/>
</dbReference>
<dbReference type="Pfam" id="PF13483">
    <property type="entry name" value="Lactamase_B_3"/>
    <property type="match status" value="1"/>
</dbReference>
<gene>
    <name evidence="2" type="ORF">PMG71_08470</name>
</gene>
<evidence type="ECO:0000256" key="1">
    <source>
        <dbReference type="SAM" id="SignalP"/>
    </source>
</evidence>
<evidence type="ECO:0000313" key="3">
    <source>
        <dbReference type="Proteomes" id="UP001235303"/>
    </source>
</evidence>
<dbReference type="PANTHER" id="PTHR39189:SF1">
    <property type="entry name" value="UPF0173 METAL-DEPENDENT HYDROLASE YTKL"/>
    <property type="match status" value="1"/>
</dbReference>